<evidence type="ECO:0000313" key="1">
    <source>
        <dbReference type="EMBL" id="SVD66627.1"/>
    </source>
</evidence>
<gene>
    <name evidence="1" type="ORF">METZ01_LOCUS419481</name>
</gene>
<dbReference type="AlphaFoldDB" id="A0A382X5Y8"/>
<sequence length="160" mass="18304">MRNISQSVNILILLIGNIFGQQFISADPFYILKIEQKQFSDSPAISSLMIRPIISDRNTSNWHILARSEYYYNNNAPNLENMGNRFIGKGAGMFTSINLSYIGKFFSMSIEPFYLTSQNKEVMVVGRNAMFGRLNDAGYNKESPYSSIGLRDTQLYLHYK</sequence>
<organism evidence="1">
    <name type="scientific">marine metagenome</name>
    <dbReference type="NCBI Taxonomy" id="408172"/>
    <lineage>
        <taxon>unclassified sequences</taxon>
        <taxon>metagenomes</taxon>
        <taxon>ecological metagenomes</taxon>
    </lineage>
</organism>
<name>A0A382X5Y8_9ZZZZ</name>
<accession>A0A382X5Y8</accession>
<protein>
    <submittedName>
        <fullName evidence="1">Uncharacterized protein</fullName>
    </submittedName>
</protein>
<feature type="non-terminal residue" evidence="1">
    <location>
        <position position="160"/>
    </location>
</feature>
<reference evidence="1" key="1">
    <citation type="submission" date="2018-05" db="EMBL/GenBank/DDBJ databases">
        <authorList>
            <person name="Lanie J.A."/>
            <person name="Ng W.-L."/>
            <person name="Kazmierczak K.M."/>
            <person name="Andrzejewski T.M."/>
            <person name="Davidsen T.M."/>
            <person name="Wayne K.J."/>
            <person name="Tettelin H."/>
            <person name="Glass J.I."/>
            <person name="Rusch D."/>
            <person name="Podicherti R."/>
            <person name="Tsui H.-C.T."/>
            <person name="Winkler M.E."/>
        </authorList>
    </citation>
    <scope>NUCLEOTIDE SEQUENCE</scope>
</reference>
<proteinExistence type="predicted"/>
<dbReference type="EMBL" id="UINC01165308">
    <property type="protein sequence ID" value="SVD66627.1"/>
    <property type="molecule type" value="Genomic_DNA"/>
</dbReference>